<dbReference type="EMBL" id="CADCUH010000038">
    <property type="protein sequence ID" value="CAA9327157.1"/>
    <property type="molecule type" value="Genomic_DNA"/>
</dbReference>
<dbReference type="InterPro" id="IPR050580">
    <property type="entry name" value="2H_phosphoesterase_YjcG-like"/>
</dbReference>
<dbReference type="AlphaFoldDB" id="A0A6J4L945"/>
<dbReference type="PANTHER" id="PTHR40037">
    <property type="entry name" value="PHOSPHOESTERASE YJCG-RELATED"/>
    <property type="match status" value="1"/>
</dbReference>
<sequence>MATIGVAVPVPDPWGTDLQGFRVALGDRSAAGIPTHITVLPPVDVEDELLPGIEEHLRGVTAEVRPFPVHLRGTGTFRPVSPVVFVGVVQGIAGCEQLATAVRRGPLAVDAPFPYHPHVTVAHGLDDHLLDRAFEELAGFECRFPVDHVTLYVHRDSAGWTPHEQLPLGRSVAEPAETFL</sequence>
<dbReference type="Gene3D" id="3.90.1140.10">
    <property type="entry name" value="Cyclic phosphodiesterase"/>
    <property type="match status" value="1"/>
</dbReference>
<reference evidence="1" key="1">
    <citation type="submission" date="2020-02" db="EMBL/GenBank/DDBJ databases">
        <authorList>
            <person name="Meier V. D."/>
        </authorList>
    </citation>
    <scope>NUCLEOTIDE SEQUENCE</scope>
    <source>
        <strain evidence="1">AVDCRST_MAG36</strain>
    </source>
</reference>
<dbReference type="Pfam" id="PF13563">
    <property type="entry name" value="2_5_RNA_ligase2"/>
    <property type="match status" value="1"/>
</dbReference>
<organism evidence="1">
    <name type="scientific">uncultured Nocardioidaceae bacterium</name>
    <dbReference type="NCBI Taxonomy" id="253824"/>
    <lineage>
        <taxon>Bacteria</taxon>
        <taxon>Bacillati</taxon>
        <taxon>Actinomycetota</taxon>
        <taxon>Actinomycetes</taxon>
        <taxon>Propionibacteriales</taxon>
        <taxon>Nocardioidaceae</taxon>
        <taxon>environmental samples</taxon>
    </lineage>
</organism>
<name>A0A6J4L945_9ACTN</name>
<proteinExistence type="predicted"/>
<dbReference type="PANTHER" id="PTHR40037:SF1">
    <property type="entry name" value="PHOSPHOESTERASE SAOUHSC_00951-RELATED"/>
    <property type="match status" value="1"/>
</dbReference>
<protein>
    <submittedName>
        <fullName evidence="1">2H phosphoesterase superfamily protein Bsu1186 (YjcG)</fullName>
    </submittedName>
</protein>
<gene>
    <name evidence="1" type="ORF">AVDCRST_MAG36-735</name>
</gene>
<dbReference type="InterPro" id="IPR009097">
    <property type="entry name" value="Cyclic_Pdiesterase"/>
</dbReference>
<accession>A0A6J4L945</accession>
<dbReference type="SUPFAM" id="SSF55144">
    <property type="entry name" value="LigT-like"/>
    <property type="match status" value="1"/>
</dbReference>
<evidence type="ECO:0000313" key="1">
    <source>
        <dbReference type="EMBL" id="CAA9327157.1"/>
    </source>
</evidence>